<dbReference type="InterPro" id="IPR045864">
    <property type="entry name" value="aa-tRNA-synth_II/BPL/LPL"/>
</dbReference>
<comment type="caution">
    <text evidence="10">The sequence shown here is derived from an EMBL/GenBank/DDBJ whole genome shotgun (WGS) entry which is preliminary data.</text>
</comment>
<evidence type="ECO:0000256" key="7">
    <source>
        <dbReference type="ARBA" id="ARBA00034892"/>
    </source>
</evidence>
<feature type="region of interest" description="Disordered" evidence="8">
    <location>
        <begin position="127"/>
        <end position="148"/>
    </location>
</feature>
<dbReference type="InterPro" id="IPR002314">
    <property type="entry name" value="aa-tRNA-synt_IIb"/>
</dbReference>
<name>A0A0G2IAS0_9EURO</name>
<dbReference type="PRINTS" id="PR00981">
    <property type="entry name" value="TRNASYNTHSER"/>
</dbReference>
<dbReference type="VEuPathDB" id="FungiDB:EMCG_06538"/>
<keyword evidence="3" id="KW-0547">Nucleotide-binding</keyword>
<keyword evidence="4" id="KW-0067">ATP-binding</keyword>
<keyword evidence="2" id="KW-0436">Ligase</keyword>
<dbReference type="SUPFAM" id="SSF46589">
    <property type="entry name" value="tRNA-binding arm"/>
    <property type="match status" value="1"/>
</dbReference>
<protein>
    <recommendedName>
        <fullName evidence="1">serine--tRNA ligase</fullName>
        <ecNumber evidence="1">6.1.1.11</ecNumber>
    </recommendedName>
    <alternativeName>
        <fullName evidence="6">Seryl-tRNA synthetase</fullName>
    </alternativeName>
    <alternativeName>
        <fullName evidence="7">Seryl-tRNA(Ser) synthetase</fullName>
    </alternativeName>
</protein>
<dbReference type="GO" id="GO:0005524">
    <property type="term" value="F:ATP binding"/>
    <property type="evidence" value="ECO:0007669"/>
    <property type="project" value="UniProtKB-KW"/>
</dbReference>
<evidence type="ECO:0000313" key="10">
    <source>
        <dbReference type="EMBL" id="KKZ67772.1"/>
    </source>
</evidence>
<reference evidence="11" key="1">
    <citation type="journal article" date="2015" name="PLoS Genet.">
        <title>The dynamic genome and transcriptome of the human fungal pathogen Blastomyces and close relative Emmonsia.</title>
        <authorList>
            <person name="Munoz J.F."/>
            <person name="Gauthier G.M."/>
            <person name="Desjardins C.A."/>
            <person name="Gallo J.E."/>
            <person name="Holder J."/>
            <person name="Sullivan T.D."/>
            <person name="Marty A.J."/>
            <person name="Carmen J.C."/>
            <person name="Chen Z."/>
            <person name="Ding L."/>
            <person name="Gujja S."/>
            <person name="Magrini V."/>
            <person name="Misas E."/>
            <person name="Mitreva M."/>
            <person name="Priest M."/>
            <person name="Saif S."/>
            <person name="Whiston E.A."/>
            <person name="Young S."/>
            <person name="Zeng Q."/>
            <person name="Goldman W.E."/>
            <person name="Mardis E.R."/>
            <person name="Taylor J.W."/>
            <person name="McEwen J.G."/>
            <person name="Clay O.K."/>
            <person name="Klein B.S."/>
            <person name="Cuomo C.A."/>
        </authorList>
    </citation>
    <scope>NUCLEOTIDE SEQUENCE [LARGE SCALE GENOMIC DNA]</scope>
    <source>
        <strain evidence="11">UAMH 3008</strain>
    </source>
</reference>
<evidence type="ECO:0000256" key="2">
    <source>
        <dbReference type="ARBA" id="ARBA00022598"/>
    </source>
</evidence>
<dbReference type="PANTHER" id="PTHR11778">
    <property type="entry name" value="SERYL-TRNA SYNTHETASE"/>
    <property type="match status" value="1"/>
</dbReference>
<feature type="compositionally biased region" description="Low complexity" evidence="8">
    <location>
        <begin position="401"/>
        <end position="410"/>
    </location>
</feature>
<feature type="region of interest" description="Disordered" evidence="8">
    <location>
        <begin position="397"/>
        <end position="418"/>
    </location>
</feature>
<dbReference type="GO" id="GO:0006434">
    <property type="term" value="P:seryl-tRNA aminoacylation"/>
    <property type="evidence" value="ECO:0007669"/>
    <property type="project" value="InterPro"/>
</dbReference>
<dbReference type="Gene3D" id="1.10.287.40">
    <property type="entry name" value="Serine-tRNA synthetase, tRNA binding domain"/>
    <property type="match status" value="1"/>
</dbReference>
<dbReference type="InterPro" id="IPR042103">
    <property type="entry name" value="SerRS_1_N_sf"/>
</dbReference>
<dbReference type="InterPro" id="IPR002317">
    <property type="entry name" value="Ser-tRNA-ligase_type_1"/>
</dbReference>
<dbReference type="Proteomes" id="UP000034164">
    <property type="component" value="Unassembled WGS sequence"/>
</dbReference>
<dbReference type="PROSITE" id="PS50862">
    <property type="entry name" value="AA_TRNA_LIGASE_II"/>
    <property type="match status" value="1"/>
</dbReference>
<evidence type="ECO:0000256" key="8">
    <source>
        <dbReference type="SAM" id="MobiDB-lite"/>
    </source>
</evidence>
<dbReference type="GO" id="GO:0004828">
    <property type="term" value="F:serine-tRNA ligase activity"/>
    <property type="evidence" value="ECO:0007669"/>
    <property type="project" value="UniProtKB-EC"/>
</dbReference>
<dbReference type="Gene3D" id="3.30.930.10">
    <property type="entry name" value="Bira Bifunctional Protein, Domain 2"/>
    <property type="match status" value="1"/>
</dbReference>
<accession>A0A0G2IAS0</accession>
<dbReference type="AlphaFoldDB" id="A0A0G2IAS0"/>
<dbReference type="OrthoDB" id="10264585at2759"/>
<dbReference type="Pfam" id="PF00587">
    <property type="entry name" value="tRNA-synt_2b"/>
    <property type="match status" value="2"/>
</dbReference>
<dbReference type="InterPro" id="IPR006195">
    <property type="entry name" value="aa-tRNA-synth_II"/>
</dbReference>
<dbReference type="SUPFAM" id="SSF55681">
    <property type="entry name" value="Class II aaRS and biotin synthetases"/>
    <property type="match status" value="1"/>
</dbReference>
<dbReference type="EMBL" id="LCZI01000206">
    <property type="protein sequence ID" value="KKZ67772.1"/>
    <property type="molecule type" value="Genomic_DNA"/>
</dbReference>
<proteinExistence type="predicted"/>
<feature type="compositionally biased region" description="Basic and acidic residues" evidence="8">
    <location>
        <begin position="133"/>
        <end position="148"/>
    </location>
</feature>
<dbReference type="InterPro" id="IPR010978">
    <property type="entry name" value="tRNA-bd_arm"/>
</dbReference>
<evidence type="ECO:0000256" key="6">
    <source>
        <dbReference type="ARBA" id="ARBA00031113"/>
    </source>
</evidence>
<evidence type="ECO:0000256" key="4">
    <source>
        <dbReference type="ARBA" id="ARBA00022840"/>
    </source>
</evidence>
<evidence type="ECO:0000256" key="5">
    <source>
        <dbReference type="ARBA" id="ARBA00023146"/>
    </source>
</evidence>
<keyword evidence="5" id="KW-0030">Aminoacyl-tRNA synthetase</keyword>
<feature type="domain" description="Aminoacyl-transfer RNA synthetases class-II family profile" evidence="9">
    <location>
        <begin position="269"/>
        <end position="561"/>
    </location>
</feature>
<organism evidence="10 11">
    <name type="scientific">[Emmonsia] crescens</name>
    <dbReference type="NCBI Taxonomy" id="73230"/>
    <lineage>
        <taxon>Eukaryota</taxon>
        <taxon>Fungi</taxon>
        <taxon>Dikarya</taxon>
        <taxon>Ascomycota</taxon>
        <taxon>Pezizomycotina</taxon>
        <taxon>Eurotiomycetes</taxon>
        <taxon>Eurotiomycetidae</taxon>
        <taxon>Onygenales</taxon>
        <taxon>Ajellomycetaceae</taxon>
        <taxon>Emergomyces</taxon>
    </lineage>
</organism>
<evidence type="ECO:0000313" key="11">
    <source>
        <dbReference type="Proteomes" id="UP000034164"/>
    </source>
</evidence>
<dbReference type="EC" id="6.1.1.11" evidence="1"/>
<gene>
    <name evidence="10" type="ORF">EMCG_06538</name>
</gene>
<evidence type="ECO:0000256" key="3">
    <source>
        <dbReference type="ARBA" id="ARBA00022741"/>
    </source>
</evidence>
<sequence>MPPPPMAAVRHPYICLSCELHSRRILPASPLRRALSISSRVLSSIAVNTSPRPPTAPKPTPDIKHIRENAAIYSQNCVDRNYHDLAQYPYEIQRLSAKSRELQDALREPQRKIKQIESSIAKLMTAYSNPHNADPEEKQKQKQTTKEELSTLRLSAQHLKEKSHHLATTRANHTKEIDRLALSLPNLTSPETPPGSEPRLVNYINYDPNTPATLPTHTTSHVTIGTSLNLLNFTSASLTSGWGWYYLTNEAALLEQALIQYALSVAIRRGWQAVSPPSLVYSHIAHACGFQPRDAHNEQQIYLIEQSERDVARGKPGRCLAGTAEIPLAAMFAGQEIGGKGKGKGKGKGSESQLPVKMVGVSRCFRAEAGARGADTRGLYRVHEFTKVELFGWAMPDSASETDGATTTPEGEGGSGGRAVTATTLFSEILELQTEILTALNLPCRVLEMPAHDLGASAARKRDIEVLFPSRMASHSSNLENATNNATNNDVDVESGWGEVTSASICTDYQTRRLGTRLRSGNGGTGKFPHTVNGTAMAVPRIIAALLEHGWDEKRGFVVLPEVLRGWMGGRGVIGGKEES</sequence>
<evidence type="ECO:0000259" key="9">
    <source>
        <dbReference type="PROSITE" id="PS50862"/>
    </source>
</evidence>
<evidence type="ECO:0000256" key="1">
    <source>
        <dbReference type="ARBA" id="ARBA00012840"/>
    </source>
</evidence>
<dbReference type="FunFam" id="3.30.930.10:FF:000069">
    <property type="entry name" value="Seryl-tRNA synthetase"/>
    <property type="match status" value="1"/>
</dbReference>